<feature type="non-terminal residue" evidence="6">
    <location>
        <position position="121"/>
    </location>
</feature>
<dbReference type="GO" id="GO:0030001">
    <property type="term" value="P:metal ion transport"/>
    <property type="evidence" value="ECO:0007669"/>
    <property type="project" value="TreeGrafter"/>
</dbReference>
<evidence type="ECO:0000256" key="2">
    <source>
        <dbReference type="ARBA" id="ARBA00022737"/>
    </source>
</evidence>
<evidence type="ECO:0000313" key="6">
    <source>
        <dbReference type="EMBL" id="SVD22580.1"/>
    </source>
</evidence>
<keyword evidence="1" id="KW-0732">Signal</keyword>
<dbReference type="PANTHER" id="PTHR11878">
    <property type="entry name" value="SODIUM/CALCIUM EXCHANGER"/>
    <property type="match status" value="1"/>
</dbReference>
<organism evidence="6">
    <name type="scientific">marine metagenome</name>
    <dbReference type="NCBI Taxonomy" id="408172"/>
    <lineage>
        <taxon>unclassified sequences</taxon>
        <taxon>metagenomes</taxon>
        <taxon>ecological metagenomes</taxon>
    </lineage>
</organism>
<dbReference type="EMBL" id="UINC01137316">
    <property type="protein sequence ID" value="SVD22580.1"/>
    <property type="molecule type" value="Genomic_DNA"/>
</dbReference>
<keyword evidence="4" id="KW-0406">Ion transport</keyword>
<protein>
    <recommendedName>
        <fullName evidence="5">Calx-beta domain-containing protein</fullName>
    </recommendedName>
</protein>
<dbReference type="InterPro" id="IPR051171">
    <property type="entry name" value="CaCA"/>
</dbReference>
<feature type="domain" description="Calx-beta" evidence="5">
    <location>
        <begin position="22"/>
        <end position="116"/>
    </location>
</feature>
<evidence type="ECO:0000256" key="1">
    <source>
        <dbReference type="ARBA" id="ARBA00022729"/>
    </source>
</evidence>
<dbReference type="PANTHER" id="PTHR11878:SF65">
    <property type="entry name" value="NA_CA-EXCHANGE PROTEIN, ISOFORM G"/>
    <property type="match status" value="1"/>
</dbReference>
<accession>A0A382TKH1</accession>
<sequence length="121" mass="13649">MKYPKIFTIISLFSILNSCNSNDEKKLPSIFIESIQVEEGNTTNYLEVMLTLTNSVDYDLSVDVRTVDGTAIKGKDYTDLYEVIIFSAGQEQASFNIEILGDDIPEDNEIFSIRLENPLNV</sequence>
<name>A0A382TKH1_9ZZZZ</name>
<evidence type="ECO:0000256" key="4">
    <source>
        <dbReference type="ARBA" id="ARBA00023065"/>
    </source>
</evidence>
<dbReference type="Gene3D" id="2.60.40.2030">
    <property type="match status" value="1"/>
</dbReference>
<dbReference type="InterPro" id="IPR038081">
    <property type="entry name" value="CalX-like_sf"/>
</dbReference>
<keyword evidence="2" id="KW-0677">Repeat</keyword>
<proteinExistence type="predicted"/>
<gene>
    <name evidence="6" type="ORF">METZ01_LOCUS375434</name>
</gene>
<reference evidence="6" key="1">
    <citation type="submission" date="2018-05" db="EMBL/GenBank/DDBJ databases">
        <authorList>
            <person name="Lanie J.A."/>
            <person name="Ng W.-L."/>
            <person name="Kazmierczak K.M."/>
            <person name="Andrzejewski T.M."/>
            <person name="Davidsen T.M."/>
            <person name="Wayne K.J."/>
            <person name="Tettelin H."/>
            <person name="Glass J.I."/>
            <person name="Rusch D."/>
            <person name="Podicherti R."/>
            <person name="Tsui H.-C.T."/>
            <person name="Winkler M.E."/>
        </authorList>
    </citation>
    <scope>NUCLEOTIDE SEQUENCE</scope>
</reference>
<evidence type="ECO:0000259" key="5">
    <source>
        <dbReference type="SMART" id="SM00237"/>
    </source>
</evidence>
<dbReference type="GO" id="GO:0016020">
    <property type="term" value="C:membrane"/>
    <property type="evidence" value="ECO:0007669"/>
    <property type="project" value="InterPro"/>
</dbReference>
<dbReference type="GO" id="GO:0007154">
    <property type="term" value="P:cell communication"/>
    <property type="evidence" value="ECO:0007669"/>
    <property type="project" value="InterPro"/>
</dbReference>
<evidence type="ECO:0000256" key="3">
    <source>
        <dbReference type="ARBA" id="ARBA00022837"/>
    </source>
</evidence>
<dbReference type="Pfam" id="PF03160">
    <property type="entry name" value="Calx-beta"/>
    <property type="match status" value="1"/>
</dbReference>
<keyword evidence="4" id="KW-0813">Transport</keyword>
<dbReference type="SUPFAM" id="SSF141072">
    <property type="entry name" value="CalX-like"/>
    <property type="match status" value="1"/>
</dbReference>
<dbReference type="InterPro" id="IPR003644">
    <property type="entry name" value="Calx_beta"/>
</dbReference>
<keyword evidence="3" id="KW-0106">Calcium</keyword>
<dbReference type="AlphaFoldDB" id="A0A382TKH1"/>
<dbReference type="SMART" id="SM00237">
    <property type="entry name" value="Calx_beta"/>
    <property type="match status" value="1"/>
</dbReference>